<dbReference type="eggNOG" id="COG0142">
    <property type="taxonomic scope" value="Bacteria"/>
</dbReference>
<evidence type="ECO:0000313" key="8">
    <source>
        <dbReference type="EMBL" id="AGX88663.1"/>
    </source>
</evidence>
<dbReference type="SUPFAM" id="SSF48576">
    <property type="entry name" value="Terpenoid synthases"/>
    <property type="match status" value="1"/>
</dbReference>
<evidence type="ECO:0000256" key="1">
    <source>
        <dbReference type="ARBA" id="ARBA00001946"/>
    </source>
</evidence>
<name>U5NEK4_9BURK</name>
<dbReference type="CDD" id="cd00685">
    <property type="entry name" value="Trans_IPPS_HT"/>
    <property type="match status" value="1"/>
</dbReference>
<dbReference type="PATRIC" id="fig|946483.4.peg.2639"/>
<dbReference type="Proteomes" id="UP000017184">
    <property type="component" value="Chromosome"/>
</dbReference>
<keyword evidence="6" id="KW-0414">Isoprene biosynthesis</keyword>
<dbReference type="OrthoDB" id="9805316at2"/>
<dbReference type="PROSITE" id="PS00444">
    <property type="entry name" value="POLYPRENYL_SYNTHASE_2"/>
    <property type="match status" value="1"/>
</dbReference>
<keyword evidence="5" id="KW-0460">Magnesium</keyword>
<dbReference type="InterPro" id="IPR008949">
    <property type="entry name" value="Isoprenoid_synthase_dom_sf"/>
</dbReference>
<organism evidence="8 9">
    <name type="scientific">Candidatus Symbiobacter mobilis CR</name>
    <dbReference type="NCBI Taxonomy" id="946483"/>
    <lineage>
        <taxon>Bacteria</taxon>
        <taxon>Pseudomonadati</taxon>
        <taxon>Pseudomonadota</taxon>
        <taxon>Betaproteobacteria</taxon>
        <taxon>Burkholderiales</taxon>
        <taxon>Comamonadaceae</taxon>
    </lineage>
</organism>
<dbReference type="GO" id="GO:0004659">
    <property type="term" value="F:prenyltransferase activity"/>
    <property type="evidence" value="ECO:0007669"/>
    <property type="project" value="InterPro"/>
</dbReference>
<dbReference type="SFLD" id="SFLDG01017">
    <property type="entry name" value="Polyprenyl_Transferase_Like"/>
    <property type="match status" value="1"/>
</dbReference>
<dbReference type="InterPro" id="IPR000092">
    <property type="entry name" value="Polyprenyl_synt"/>
</dbReference>
<reference evidence="8 9" key="1">
    <citation type="journal article" date="2013" name="Genome Biol.">
        <title>Genomic analysis reveals key aspects of prokaryotic symbiosis in the phototrophic consortium "Chlorochromatium aggregatum".</title>
        <authorList>
            <person name="Liu Z."/>
            <person name="Muller J."/>
            <person name="Li T."/>
            <person name="Alvey R.M."/>
            <person name="Vogl K."/>
            <person name="Frigaard N.U."/>
            <person name="Rockwell N.C."/>
            <person name="Boyd E.S."/>
            <person name="Tomsho L.P."/>
            <person name="Schuster S.C."/>
            <person name="Henke P."/>
            <person name="Rohde M."/>
            <person name="Overmann J."/>
            <person name="Bryant D.A."/>
        </authorList>
    </citation>
    <scope>NUCLEOTIDE SEQUENCE [LARGE SCALE GENOMIC DNA]</scope>
    <source>
        <strain evidence="8">CR</strain>
    </source>
</reference>
<dbReference type="GO" id="GO:0046872">
    <property type="term" value="F:metal ion binding"/>
    <property type="evidence" value="ECO:0007669"/>
    <property type="project" value="UniProtKB-KW"/>
</dbReference>
<dbReference type="KEGG" id="cbx:Cenrod_2612"/>
<dbReference type="GO" id="GO:0008299">
    <property type="term" value="P:isoprenoid biosynthetic process"/>
    <property type="evidence" value="ECO:0007669"/>
    <property type="project" value="UniProtKB-KW"/>
</dbReference>
<evidence type="ECO:0000256" key="5">
    <source>
        <dbReference type="ARBA" id="ARBA00022842"/>
    </source>
</evidence>
<dbReference type="AlphaFoldDB" id="U5NEK4"/>
<dbReference type="Gene3D" id="1.10.600.10">
    <property type="entry name" value="Farnesyl Diphosphate Synthase"/>
    <property type="match status" value="1"/>
</dbReference>
<sequence length="358" mass="37604">MDSGSPVTPVIPVTPIPVPVTVTPGTLVPPCDLDAWIAQQRDRVERALYEWVCAPADHPGLVALVDAMRYAVLDGGKRIRPLLVLAAFDAVRGGLAQDYLPAEEWEDEVARRGAPAVGWEREEDPAQSALRAACAVELVHAYSLVHDDMPCMDDDTLRRGKPTVHVQFGQALALLAGDALQALAFELLTPTGSTVPVARQARLCRLLARAVGCAGMAGGQAVDLASIGQPLAEPALRAMHERKTGTLLQASVLMGAACGETTSAVVAALESFGAAIGLAFQVVDDILDTSSDTATLGKTVGKDARQQKPTYVSVLGVDVATQYAHSLRDQALSALGSSGLADTRLLQGLAHRLVDRAS</sequence>
<evidence type="ECO:0000313" key="9">
    <source>
        <dbReference type="Proteomes" id="UP000017184"/>
    </source>
</evidence>
<dbReference type="PANTHER" id="PTHR43281:SF1">
    <property type="entry name" value="FARNESYL DIPHOSPHATE SYNTHASE"/>
    <property type="match status" value="1"/>
</dbReference>
<dbReference type="HOGENOM" id="CLU_014015_0_1_4"/>
<gene>
    <name evidence="8" type="primary">ispA</name>
    <name evidence="8" type="ORF">Cenrod_2612</name>
</gene>
<accession>U5NEK4</accession>
<dbReference type="EMBL" id="CP004885">
    <property type="protein sequence ID" value="AGX88663.1"/>
    <property type="molecule type" value="Genomic_DNA"/>
</dbReference>
<keyword evidence="9" id="KW-1185">Reference proteome</keyword>
<dbReference type="SFLD" id="SFLDS00005">
    <property type="entry name" value="Isoprenoid_Synthase_Type_I"/>
    <property type="match status" value="1"/>
</dbReference>
<evidence type="ECO:0000256" key="3">
    <source>
        <dbReference type="ARBA" id="ARBA00022679"/>
    </source>
</evidence>
<keyword evidence="3 7" id="KW-0808">Transferase</keyword>
<dbReference type="Pfam" id="PF00348">
    <property type="entry name" value="polyprenyl_synt"/>
    <property type="match status" value="1"/>
</dbReference>
<evidence type="ECO:0000256" key="7">
    <source>
        <dbReference type="RuleBase" id="RU004466"/>
    </source>
</evidence>
<protein>
    <submittedName>
        <fullName evidence="8">Farnesyl diphosphate synthase</fullName>
    </submittedName>
</protein>
<comment type="similarity">
    <text evidence="2 7">Belongs to the FPP/GGPP synthase family.</text>
</comment>
<proteinExistence type="inferred from homology"/>
<comment type="cofactor">
    <cofactor evidence="1">
        <name>Mg(2+)</name>
        <dbReference type="ChEBI" id="CHEBI:18420"/>
    </cofactor>
</comment>
<dbReference type="InterPro" id="IPR033749">
    <property type="entry name" value="Polyprenyl_synt_CS"/>
</dbReference>
<evidence type="ECO:0000256" key="4">
    <source>
        <dbReference type="ARBA" id="ARBA00022723"/>
    </source>
</evidence>
<dbReference type="STRING" id="946483.Cenrod_2612"/>
<keyword evidence="4" id="KW-0479">Metal-binding</keyword>
<evidence type="ECO:0000256" key="6">
    <source>
        <dbReference type="ARBA" id="ARBA00023229"/>
    </source>
</evidence>
<evidence type="ECO:0000256" key="2">
    <source>
        <dbReference type="ARBA" id="ARBA00006706"/>
    </source>
</evidence>
<dbReference type="PROSITE" id="PS00723">
    <property type="entry name" value="POLYPRENYL_SYNTHASE_1"/>
    <property type="match status" value="1"/>
</dbReference>
<dbReference type="PANTHER" id="PTHR43281">
    <property type="entry name" value="FARNESYL DIPHOSPHATE SYNTHASE"/>
    <property type="match status" value="1"/>
</dbReference>